<keyword evidence="5" id="KW-0472">Membrane</keyword>
<keyword evidence="6" id="KW-0325">Glycoprotein</keyword>
<keyword evidence="2" id="KW-0808">Transferase</keyword>
<evidence type="ECO:0000256" key="5">
    <source>
        <dbReference type="ARBA" id="ARBA00023136"/>
    </source>
</evidence>
<keyword evidence="3" id="KW-0812">Transmembrane</keyword>
<dbReference type="PANTHER" id="PTHR12812:SF0">
    <property type="entry name" value="HEPARAN-SULFATE 6-O-SULFOTRANSFERASE"/>
    <property type="match status" value="1"/>
</dbReference>
<evidence type="ECO:0000256" key="3">
    <source>
        <dbReference type="ARBA" id="ARBA00022692"/>
    </source>
</evidence>
<dbReference type="Gene3D" id="3.40.50.300">
    <property type="entry name" value="P-loop containing nucleotide triphosphate hydrolases"/>
    <property type="match status" value="1"/>
</dbReference>
<dbReference type="RefSeq" id="WP_119324316.1">
    <property type="nucleotide sequence ID" value="NZ_AP025739.1"/>
</dbReference>
<protein>
    <submittedName>
        <fullName evidence="7">Uncharacterized protein</fullName>
    </submittedName>
</protein>
<keyword evidence="4" id="KW-1133">Transmembrane helix</keyword>
<keyword evidence="8" id="KW-1185">Reference proteome</keyword>
<dbReference type="SUPFAM" id="SSF52540">
    <property type="entry name" value="P-loop containing nucleoside triphosphate hydrolases"/>
    <property type="match status" value="1"/>
</dbReference>
<dbReference type="InterPro" id="IPR027417">
    <property type="entry name" value="P-loop_NTPase"/>
</dbReference>
<evidence type="ECO:0000256" key="6">
    <source>
        <dbReference type="ARBA" id="ARBA00023180"/>
    </source>
</evidence>
<gene>
    <name evidence="7" type="ORF">CCAX7_31980</name>
</gene>
<dbReference type="InterPro" id="IPR010635">
    <property type="entry name" value="Heparan_SO4-6-sulfoTrfase"/>
</dbReference>
<comment type="subcellular location">
    <subcellularLocation>
        <location evidence="1">Membrane</location>
        <topology evidence="1">Single-pass membrane protein</topology>
    </subcellularLocation>
</comment>
<accession>A0A402D450</accession>
<evidence type="ECO:0000256" key="1">
    <source>
        <dbReference type="ARBA" id="ARBA00004167"/>
    </source>
</evidence>
<sequence>MTPSPPDIYFLHIPKTAGSSLAAMIRDAYPVQERLHVHQWNHIVRMDRDRIQQYRCYTGHFGTSFYSLLDRNIATITLLRDPCERSISHLLHAERDWERKLRGVWWIAPRWMRRKFRDGWTKPHTTSVMGNFQTRSLGVDVDLNPFLGKPSEKDYGFLLRDAQKGQTMEEILERAKRRLDTMAVVGTVERFSESLDLICDFLNIPAPETPPVENVAPGRSIQNRYRASGEFPPEYIAAIDAANEYDRQLYEYANQLMDRQWEKRRVSSKASV</sequence>
<evidence type="ECO:0000313" key="7">
    <source>
        <dbReference type="EMBL" id="BDI31147.1"/>
    </source>
</evidence>
<dbReference type="PANTHER" id="PTHR12812">
    <property type="entry name" value="HEPARAN SULFATE 6-O-SULFOTRANSFERASE 3"/>
    <property type="match status" value="1"/>
</dbReference>
<organism evidence="7 8">
    <name type="scientific">Capsulimonas corticalis</name>
    <dbReference type="NCBI Taxonomy" id="2219043"/>
    <lineage>
        <taxon>Bacteria</taxon>
        <taxon>Bacillati</taxon>
        <taxon>Armatimonadota</taxon>
        <taxon>Armatimonadia</taxon>
        <taxon>Capsulimonadales</taxon>
        <taxon>Capsulimonadaceae</taxon>
        <taxon>Capsulimonas</taxon>
    </lineage>
</organism>
<dbReference type="EMBL" id="AP025739">
    <property type="protein sequence ID" value="BDI31147.1"/>
    <property type="molecule type" value="Genomic_DNA"/>
</dbReference>
<reference evidence="7 8" key="1">
    <citation type="journal article" date="2019" name="Int. J. Syst. Evol. Microbiol.">
        <title>Capsulimonas corticalis gen. nov., sp. nov., an aerobic capsulated bacterium, of a novel bacterial order, Capsulimonadales ord. nov., of the class Armatimonadia of the phylum Armatimonadetes.</title>
        <authorList>
            <person name="Li J."/>
            <person name="Kudo C."/>
            <person name="Tonouchi A."/>
        </authorList>
    </citation>
    <scope>NUCLEOTIDE SEQUENCE [LARGE SCALE GENOMIC DNA]</scope>
    <source>
        <strain evidence="7 8">AX-7</strain>
    </source>
</reference>
<dbReference type="GO" id="GO:0017095">
    <property type="term" value="F:heparan sulfate 6-sulfotransferase activity"/>
    <property type="evidence" value="ECO:0007669"/>
    <property type="project" value="TreeGrafter"/>
</dbReference>
<proteinExistence type="predicted"/>
<dbReference type="GO" id="GO:0016020">
    <property type="term" value="C:membrane"/>
    <property type="evidence" value="ECO:0007669"/>
    <property type="project" value="UniProtKB-SubCell"/>
</dbReference>
<evidence type="ECO:0000313" key="8">
    <source>
        <dbReference type="Proteomes" id="UP000287394"/>
    </source>
</evidence>
<name>A0A402D450_9BACT</name>
<evidence type="ECO:0000256" key="4">
    <source>
        <dbReference type="ARBA" id="ARBA00022989"/>
    </source>
</evidence>
<evidence type="ECO:0000256" key="2">
    <source>
        <dbReference type="ARBA" id="ARBA00022679"/>
    </source>
</evidence>
<dbReference type="KEGG" id="ccot:CCAX7_31980"/>
<dbReference type="OrthoDB" id="7251180at2"/>
<dbReference type="AlphaFoldDB" id="A0A402D450"/>
<dbReference type="Proteomes" id="UP000287394">
    <property type="component" value="Chromosome"/>
</dbReference>